<gene>
    <name evidence="1" type="ORF">BDM02DRAFT_3115610</name>
</gene>
<keyword evidence="2" id="KW-1185">Reference proteome</keyword>
<accession>A0ACB6ZEW9</accession>
<reference evidence="1" key="2">
    <citation type="journal article" date="2020" name="Nat. Commun.">
        <title>Large-scale genome sequencing of mycorrhizal fungi provides insights into the early evolution of symbiotic traits.</title>
        <authorList>
            <person name="Miyauchi S."/>
            <person name="Kiss E."/>
            <person name="Kuo A."/>
            <person name="Drula E."/>
            <person name="Kohler A."/>
            <person name="Sanchez-Garcia M."/>
            <person name="Morin E."/>
            <person name="Andreopoulos B."/>
            <person name="Barry K.W."/>
            <person name="Bonito G."/>
            <person name="Buee M."/>
            <person name="Carver A."/>
            <person name="Chen C."/>
            <person name="Cichocki N."/>
            <person name="Clum A."/>
            <person name="Culley D."/>
            <person name="Crous P.W."/>
            <person name="Fauchery L."/>
            <person name="Girlanda M."/>
            <person name="Hayes R.D."/>
            <person name="Keri Z."/>
            <person name="LaButti K."/>
            <person name="Lipzen A."/>
            <person name="Lombard V."/>
            <person name="Magnuson J."/>
            <person name="Maillard F."/>
            <person name="Murat C."/>
            <person name="Nolan M."/>
            <person name="Ohm R.A."/>
            <person name="Pangilinan J."/>
            <person name="Pereira M.F."/>
            <person name="Perotto S."/>
            <person name="Peter M."/>
            <person name="Pfister S."/>
            <person name="Riley R."/>
            <person name="Sitrit Y."/>
            <person name="Stielow J.B."/>
            <person name="Szollosi G."/>
            <person name="Zifcakova L."/>
            <person name="Stursova M."/>
            <person name="Spatafora J.W."/>
            <person name="Tedersoo L."/>
            <person name="Vaario L.M."/>
            <person name="Yamada A."/>
            <person name="Yan M."/>
            <person name="Wang P."/>
            <person name="Xu J."/>
            <person name="Bruns T."/>
            <person name="Baldrian P."/>
            <person name="Vilgalys R."/>
            <person name="Dunand C."/>
            <person name="Henrissat B."/>
            <person name="Grigoriev I.V."/>
            <person name="Hibbett D."/>
            <person name="Nagy L.G."/>
            <person name="Martin F.M."/>
        </authorList>
    </citation>
    <scope>NUCLEOTIDE SEQUENCE</scope>
    <source>
        <strain evidence="1">P2</strain>
    </source>
</reference>
<protein>
    <submittedName>
        <fullName evidence="1">Uncharacterized protein</fullName>
    </submittedName>
</protein>
<sequence>MPLQREQLRSDTVVSHDKEPYIEKSLVGDLVASTFLFVPDATAIAMAQARDDPMRQLCRPHIYSLHDDMCKATVIAMLCSVCFNEARDELPRQQVLILLPGPTRKLEACGVKPPCNLSPDTLSYTQENVTFHTSYTGRVTCQIIASSRILVYESRWSGVANWTLGRSFFASSNVSKSHP</sequence>
<proteinExistence type="predicted"/>
<reference evidence="1" key="1">
    <citation type="submission" date="2019-10" db="EMBL/GenBank/DDBJ databases">
        <authorList>
            <consortium name="DOE Joint Genome Institute"/>
            <person name="Kuo A."/>
            <person name="Miyauchi S."/>
            <person name="Kiss E."/>
            <person name="Drula E."/>
            <person name="Kohler A."/>
            <person name="Sanchez-Garcia M."/>
            <person name="Andreopoulos B."/>
            <person name="Barry K.W."/>
            <person name="Bonito G."/>
            <person name="Buee M."/>
            <person name="Carver A."/>
            <person name="Chen C."/>
            <person name="Cichocki N."/>
            <person name="Clum A."/>
            <person name="Culley D."/>
            <person name="Crous P.W."/>
            <person name="Fauchery L."/>
            <person name="Girlanda M."/>
            <person name="Hayes R."/>
            <person name="Keri Z."/>
            <person name="Labutti K."/>
            <person name="Lipzen A."/>
            <person name="Lombard V."/>
            <person name="Magnuson J."/>
            <person name="Maillard F."/>
            <person name="Morin E."/>
            <person name="Murat C."/>
            <person name="Nolan M."/>
            <person name="Ohm R."/>
            <person name="Pangilinan J."/>
            <person name="Pereira M."/>
            <person name="Perotto S."/>
            <person name="Peter M."/>
            <person name="Riley R."/>
            <person name="Sitrit Y."/>
            <person name="Stielow B."/>
            <person name="Szollosi G."/>
            <person name="Zifcakova L."/>
            <person name="Stursova M."/>
            <person name="Spatafora J.W."/>
            <person name="Tedersoo L."/>
            <person name="Vaario L.-M."/>
            <person name="Yamada A."/>
            <person name="Yan M."/>
            <person name="Wang P."/>
            <person name="Xu J."/>
            <person name="Bruns T."/>
            <person name="Baldrian P."/>
            <person name="Vilgalys R."/>
            <person name="Henrissat B."/>
            <person name="Grigoriev I.V."/>
            <person name="Hibbett D."/>
            <person name="Nagy L.G."/>
            <person name="Martin F.M."/>
        </authorList>
    </citation>
    <scope>NUCLEOTIDE SEQUENCE</scope>
    <source>
        <strain evidence="1">P2</strain>
    </source>
</reference>
<name>A0ACB6ZEW9_THEGA</name>
<evidence type="ECO:0000313" key="1">
    <source>
        <dbReference type="EMBL" id="KAF9648295.1"/>
    </source>
</evidence>
<evidence type="ECO:0000313" key="2">
    <source>
        <dbReference type="Proteomes" id="UP000886501"/>
    </source>
</evidence>
<dbReference type="EMBL" id="MU118016">
    <property type="protein sequence ID" value="KAF9648295.1"/>
    <property type="molecule type" value="Genomic_DNA"/>
</dbReference>
<dbReference type="Proteomes" id="UP000886501">
    <property type="component" value="Unassembled WGS sequence"/>
</dbReference>
<organism evidence="1 2">
    <name type="scientific">Thelephora ganbajun</name>
    <name type="common">Ganba fungus</name>
    <dbReference type="NCBI Taxonomy" id="370292"/>
    <lineage>
        <taxon>Eukaryota</taxon>
        <taxon>Fungi</taxon>
        <taxon>Dikarya</taxon>
        <taxon>Basidiomycota</taxon>
        <taxon>Agaricomycotina</taxon>
        <taxon>Agaricomycetes</taxon>
        <taxon>Thelephorales</taxon>
        <taxon>Thelephoraceae</taxon>
        <taxon>Thelephora</taxon>
    </lineage>
</organism>
<comment type="caution">
    <text evidence="1">The sequence shown here is derived from an EMBL/GenBank/DDBJ whole genome shotgun (WGS) entry which is preliminary data.</text>
</comment>